<evidence type="ECO:0000256" key="1">
    <source>
        <dbReference type="ARBA" id="ARBA00000900"/>
    </source>
</evidence>
<keyword evidence="9" id="KW-1000">Mitochondrion outer membrane</keyword>
<proteinExistence type="predicted"/>
<evidence type="ECO:0000256" key="13">
    <source>
        <dbReference type="ARBA" id="ARBA00023136"/>
    </source>
</evidence>
<keyword evidence="10" id="KW-0862">Zinc</keyword>
<keyword evidence="12" id="KW-0496">Mitochondrion</keyword>
<feature type="domain" description="RING-type" evidence="16">
    <location>
        <begin position="292"/>
        <end position="328"/>
    </location>
</feature>
<evidence type="ECO:0000256" key="11">
    <source>
        <dbReference type="ARBA" id="ARBA00022989"/>
    </source>
</evidence>
<protein>
    <recommendedName>
        <fullName evidence="3">RING-type E3 ubiquitin transferase</fullName>
        <ecNumber evidence="3">2.3.2.27</ecNumber>
    </recommendedName>
</protein>
<comment type="catalytic activity">
    <reaction evidence="1">
        <text>S-ubiquitinyl-[E2 ubiquitin-conjugating enzyme]-L-cysteine + [acceptor protein]-L-lysine = [E2 ubiquitin-conjugating enzyme]-L-cysteine + N(6)-ubiquitinyl-[acceptor protein]-L-lysine.</text>
        <dbReference type="EC" id="2.3.2.27"/>
    </reaction>
</comment>
<evidence type="ECO:0000313" key="18">
    <source>
        <dbReference type="Proteomes" id="UP001307889"/>
    </source>
</evidence>
<evidence type="ECO:0000256" key="9">
    <source>
        <dbReference type="ARBA" id="ARBA00022787"/>
    </source>
</evidence>
<dbReference type="InterPro" id="IPR001841">
    <property type="entry name" value="Znf_RING"/>
</dbReference>
<accession>A0ABN7AWE7</accession>
<dbReference type="Pfam" id="PF12483">
    <property type="entry name" value="GIDE"/>
    <property type="match status" value="1"/>
</dbReference>
<evidence type="ECO:0000259" key="16">
    <source>
        <dbReference type="PROSITE" id="PS50089"/>
    </source>
</evidence>
<keyword evidence="5 15" id="KW-0812">Transmembrane</keyword>
<evidence type="ECO:0000256" key="3">
    <source>
        <dbReference type="ARBA" id="ARBA00012483"/>
    </source>
</evidence>
<evidence type="ECO:0000256" key="14">
    <source>
        <dbReference type="PROSITE-ProRule" id="PRU00175"/>
    </source>
</evidence>
<keyword evidence="8" id="KW-0833">Ubl conjugation pathway</keyword>
<dbReference type="Pfam" id="PF13920">
    <property type="entry name" value="zf-C3HC4_3"/>
    <property type="match status" value="1"/>
</dbReference>
<dbReference type="PANTHER" id="PTHR12183">
    <property type="entry name" value="MITOCHONDRIAL UBIQUITIN LIGASE ACTIVATOR OF NFKB 1"/>
    <property type="match status" value="1"/>
</dbReference>
<dbReference type="PROSITE" id="PS50089">
    <property type="entry name" value="ZF_RING_2"/>
    <property type="match status" value="1"/>
</dbReference>
<evidence type="ECO:0000256" key="10">
    <source>
        <dbReference type="ARBA" id="ARBA00022833"/>
    </source>
</evidence>
<evidence type="ECO:0000256" key="2">
    <source>
        <dbReference type="ARBA" id="ARBA00004374"/>
    </source>
</evidence>
<comment type="subcellular location">
    <subcellularLocation>
        <location evidence="2">Mitochondrion outer membrane</location>
        <topology evidence="2">Multi-pass membrane protein</topology>
    </subcellularLocation>
</comment>
<keyword evidence="13 15" id="KW-0472">Membrane</keyword>
<dbReference type="PANTHER" id="PTHR12183:SF32">
    <property type="entry name" value="MITOCHONDRIAL E3 UBIQUITIN PROTEIN LIGASE 1"/>
    <property type="match status" value="1"/>
</dbReference>
<evidence type="ECO:0000256" key="8">
    <source>
        <dbReference type="ARBA" id="ARBA00022786"/>
    </source>
</evidence>
<evidence type="ECO:0000256" key="4">
    <source>
        <dbReference type="ARBA" id="ARBA00022679"/>
    </source>
</evidence>
<sequence>MSTHWGEYVALGVDAVVFGVCSSLYWKYSFWSRLVEKAYRLGINPNYEELSPEDRLYVAYQGEIKALGKPISSSNGLDVTGVIQRFTLKEHAITRNSSGFWTDQKNTIKEAYNVVPFAMHRGKIVVQIMDPLSAEILDLDTVYNKFEPSKMGFLDSFIGFFHGIRQRGIETTEEMLKEGSVITAVGEVTLCGCGVCNLHLSASSKGHPYFLTSMPITSLLRKVEEQKTTYKWLTYFFGSVGLAISYIIAKRWWEKRKLLLREEDIRRRLQETRKERRKNARDGRELLESERCVVCQENPKEVIILRCGHVCICEDCSISITRDCPICRSPIEDKAPAFIS</sequence>
<keyword evidence="7 14" id="KW-0863">Zinc-finger</keyword>
<keyword evidence="11 15" id="KW-1133">Transmembrane helix</keyword>
<dbReference type="SUPFAM" id="SSF57850">
    <property type="entry name" value="RING/U-box"/>
    <property type="match status" value="1"/>
</dbReference>
<keyword evidence="6" id="KW-0479">Metal-binding</keyword>
<evidence type="ECO:0000256" key="5">
    <source>
        <dbReference type="ARBA" id="ARBA00022692"/>
    </source>
</evidence>
<evidence type="ECO:0000256" key="12">
    <source>
        <dbReference type="ARBA" id="ARBA00023128"/>
    </source>
</evidence>
<evidence type="ECO:0000256" key="15">
    <source>
        <dbReference type="SAM" id="Phobius"/>
    </source>
</evidence>
<evidence type="ECO:0000256" key="6">
    <source>
        <dbReference type="ARBA" id="ARBA00022723"/>
    </source>
</evidence>
<dbReference type="EC" id="2.3.2.27" evidence="3"/>
<evidence type="ECO:0000256" key="7">
    <source>
        <dbReference type="ARBA" id="ARBA00022771"/>
    </source>
</evidence>
<keyword evidence="18" id="KW-1185">Reference proteome</keyword>
<dbReference type="EMBL" id="AP028914">
    <property type="protein sequence ID" value="BES95839.1"/>
    <property type="molecule type" value="Genomic_DNA"/>
</dbReference>
<evidence type="ECO:0000313" key="17">
    <source>
        <dbReference type="EMBL" id="BES95839.1"/>
    </source>
</evidence>
<dbReference type="Gene3D" id="3.30.40.10">
    <property type="entry name" value="Zinc/RING finger domain, C3HC4 (zinc finger)"/>
    <property type="match status" value="1"/>
</dbReference>
<dbReference type="Proteomes" id="UP001307889">
    <property type="component" value="Chromosome 6"/>
</dbReference>
<gene>
    <name evidence="17" type="ORF">NTJ_08648</name>
</gene>
<reference evidence="17 18" key="1">
    <citation type="submission" date="2023-09" db="EMBL/GenBank/DDBJ databases">
        <title>Nesidiocoris tenuis whole genome shotgun sequence.</title>
        <authorList>
            <person name="Shibata T."/>
            <person name="Shimoda M."/>
            <person name="Kobayashi T."/>
            <person name="Uehara T."/>
        </authorList>
    </citation>
    <scope>NUCLEOTIDE SEQUENCE [LARGE SCALE GENOMIC DNA]</scope>
    <source>
        <strain evidence="17 18">Japan</strain>
    </source>
</reference>
<name>A0ABN7AWE7_9HEMI</name>
<organism evidence="17 18">
    <name type="scientific">Nesidiocoris tenuis</name>
    <dbReference type="NCBI Taxonomy" id="355587"/>
    <lineage>
        <taxon>Eukaryota</taxon>
        <taxon>Metazoa</taxon>
        <taxon>Ecdysozoa</taxon>
        <taxon>Arthropoda</taxon>
        <taxon>Hexapoda</taxon>
        <taxon>Insecta</taxon>
        <taxon>Pterygota</taxon>
        <taxon>Neoptera</taxon>
        <taxon>Paraneoptera</taxon>
        <taxon>Hemiptera</taxon>
        <taxon>Heteroptera</taxon>
        <taxon>Panheteroptera</taxon>
        <taxon>Cimicomorpha</taxon>
        <taxon>Miridae</taxon>
        <taxon>Dicyphina</taxon>
        <taxon>Nesidiocoris</taxon>
    </lineage>
</organism>
<feature type="transmembrane region" description="Helical" evidence="15">
    <location>
        <begin position="232"/>
        <end position="249"/>
    </location>
</feature>
<dbReference type="SMART" id="SM00184">
    <property type="entry name" value="RING"/>
    <property type="match status" value="1"/>
</dbReference>
<dbReference type="InterPro" id="IPR051652">
    <property type="entry name" value="MDM2_MDM4_MUL1"/>
</dbReference>
<keyword evidence="4" id="KW-0808">Transferase</keyword>
<dbReference type="InterPro" id="IPR022170">
    <property type="entry name" value="MUL1-like"/>
</dbReference>
<dbReference type="InterPro" id="IPR013083">
    <property type="entry name" value="Znf_RING/FYVE/PHD"/>
</dbReference>